<evidence type="ECO:0000313" key="2">
    <source>
        <dbReference type="EMBL" id="GBP79015.1"/>
    </source>
</evidence>
<dbReference type="AlphaFoldDB" id="A0A4C1YXE3"/>
<organism evidence="2 3">
    <name type="scientific">Eumeta variegata</name>
    <name type="common">Bagworm moth</name>
    <name type="synonym">Eumeta japonica</name>
    <dbReference type="NCBI Taxonomy" id="151549"/>
    <lineage>
        <taxon>Eukaryota</taxon>
        <taxon>Metazoa</taxon>
        <taxon>Ecdysozoa</taxon>
        <taxon>Arthropoda</taxon>
        <taxon>Hexapoda</taxon>
        <taxon>Insecta</taxon>
        <taxon>Pterygota</taxon>
        <taxon>Neoptera</taxon>
        <taxon>Endopterygota</taxon>
        <taxon>Lepidoptera</taxon>
        <taxon>Glossata</taxon>
        <taxon>Ditrysia</taxon>
        <taxon>Tineoidea</taxon>
        <taxon>Psychidae</taxon>
        <taxon>Oiketicinae</taxon>
        <taxon>Eumeta</taxon>
    </lineage>
</organism>
<dbReference type="Proteomes" id="UP000299102">
    <property type="component" value="Unassembled WGS sequence"/>
</dbReference>
<feature type="region of interest" description="Disordered" evidence="1">
    <location>
        <begin position="1"/>
        <end position="59"/>
    </location>
</feature>
<name>A0A4C1YXE3_EUMVA</name>
<comment type="caution">
    <text evidence="2">The sequence shown here is derived from an EMBL/GenBank/DDBJ whole genome shotgun (WGS) entry which is preliminary data.</text>
</comment>
<dbReference type="EMBL" id="BGZK01001396">
    <property type="protein sequence ID" value="GBP79015.1"/>
    <property type="molecule type" value="Genomic_DNA"/>
</dbReference>
<evidence type="ECO:0000256" key="1">
    <source>
        <dbReference type="SAM" id="MobiDB-lite"/>
    </source>
</evidence>
<keyword evidence="3" id="KW-1185">Reference proteome</keyword>
<protein>
    <submittedName>
        <fullName evidence="2">Uncharacterized protein</fullName>
    </submittedName>
</protein>
<reference evidence="2 3" key="1">
    <citation type="journal article" date="2019" name="Commun. Biol.">
        <title>The bagworm genome reveals a unique fibroin gene that provides high tensile strength.</title>
        <authorList>
            <person name="Kono N."/>
            <person name="Nakamura H."/>
            <person name="Ohtoshi R."/>
            <person name="Tomita M."/>
            <person name="Numata K."/>
            <person name="Arakawa K."/>
        </authorList>
    </citation>
    <scope>NUCLEOTIDE SEQUENCE [LARGE SCALE GENOMIC DNA]</scope>
</reference>
<accession>A0A4C1YXE3</accession>
<evidence type="ECO:0000313" key="3">
    <source>
        <dbReference type="Proteomes" id="UP000299102"/>
    </source>
</evidence>
<sequence>MSQDGGEIESGTTGPEVHAEEFSNGSRYPARLKNPHGAQGSYHPPSANRPRAGPAPAHQANGACVCCTACFSCGVIAAAINSRYKLHFYRIRNCGCGQLVAATADPRKSLTEPTVRKVADTENHAYNEVFDTVIC</sequence>
<proteinExistence type="predicted"/>
<gene>
    <name evidence="2" type="ORF">EVAR_63017_1</name>
</gene>